<evidence type="ECO:0000313" key="4">
    <source>
        <dbReference type="Proteomes" id="UP000494256"/>
    </source>
</evidence>
<evidence type="ECO:0000313" key="3">
    <source>
        <dbReference type="EMBL" id="CAB3229523.1"/>
    </source>
</evidence>
<dbReference type="OrthoDB" id="6147888at2759"/>
<comment type="caution">
    <text evidence="3">The sequence shown here is derived from an EMBL/GenBank/DDBJ whole genome shotgun (WGS) entry which is preliminary data.</text>
</comment>
<dbReference type="PROSITE" id="PS51029">
    <property type="entry name" value="MADF"/>
    <property type="match status" value="1"/>
</dbReference>
<dbReference type="EMBL" id="CADEBD010000286">
    <property type="protein sequence ID" value="CAB3229523.1"/>
    <property type="molecule type" value="Genomic_DNA"/>
</dbReference>
<dbReference type="InterPro" id="IPR006578">
    <property type="entry name" value="MADF-dom"/>
</dbReference>
<dbReference type="InterPro" id="IPR001005">
    <property type="entry name" value="SANT/Myb"/>
</dbReference>
<accession>A0A8S0Z921</accession>
<dbReference type="SMART" id="SM00595">
    <property type="entry name" value="MADF"/>
    <property type="match status" value="1"/>
</dbReference>
<gene>
    <name evidence="3" type="ORF">APLA_LOCUS4128</name>
</gene>
<dbReference type="GO" id="GO:0006357">
    <property type="term" value="P:regulation of transcription by RNA polymerase II"/>
    <property type="evidence" value="ECO:0007669"/>
    <property type="project" value="TreeGrafter"/>
</dbReference>
<dbReference type="Proteomes" id="UP000494256">
    <property type="component" value="Unassembled WGS sequence"/>
</dbReference>
<reference evidence="3 4" key="1">
    <citation type="submission" date="2020-04" db="EMBL/GenBank/DDBJ databases">
        <authorList>
            <person name="Wallbank WR R."/>
            <person name="Pardo Diaz C."/>
            <person name="Kozak K."/>
            <person name="Martin S."/>
            <person name="Jiggins C."/>
            <person name="Moest M."/>
            <person name="Warren A I."/>
            <person name="Byers J.R.P. K."/>
            <person name="Montejo-Kovacevich G."/>
            <person name="Yen C E."/>
        </authorList>
    </citation>
    <scope>NUCLEOTIDE SEQUENCE [LARGE SCALE GENOMIC DNA]</scope>
</reference>
<dbReference type="Gene3D" id="1.10.10.60">
    <property type="entry name" value="Homeodomain-like"/>
    <property type="match status" value="1"/>
</dbReference>
<evidence type="ECO:0008006" key="5">
    <source>
        <dbReference type="Google" id="ProtNLM"/>
    </source>
</evidence>
<dbReference type="GO" id="GO:0005667">
    <property type="term" value="C:transcription regulator complex"/>
    <property type="evidence" value="ECO:0007669"/>
    <property type="project" value="TreeGrafter"/>
</dbReference>
<dbReference type="PANTHER" id="PTHR12243">
    <property type="entry name" value="MADF DOMAIN TRANSCRIPTION FACTOR"/>
    <property type="match status" value="1"/>
</dbReference>
<dbReference type="PANTHER" id="PTHR12243:SF67">
    <property type="entry name" value="COREPRESSOR OF PANGOLIN, ISOFORM A-RELATED"/>
    <property type="match status" value="1"/>
</dbReference>
<proteinExistence type="predicted"/>
<evidence type="ECO:0000259" key="1">
    <source>
        <dbReference type="PROSITE" id="PS50090"/>
    </source>
</evidence>
<dbReference type="InterPro" id="IPR039353">
    <property type="entry name" value="TF_Adf1"/>
</dbReference>
<dbReference type="Pfam" id="PF10545">
    <property type="entry name" value="MADF_DNA_bdg"/>
    <property type="match status" value="1"/>
</dbReference>
<protein>
    <recommendedName>
        <fullName evidence="5">MADF domain-containing protein</fullName>
    </recommendedName>
</protein>
<feature type="domain" description="Myb-like" evidence="1">
    <location>
        <begin position="1"/>
        <end position="56"/>
    </location>
</feature>
<dbReference type="PROSITE" id="PS50090">
    <property type="entry name" value="MYB_LIKE"/>
    <property type="match status" value="1"/>
</dbReference>
<name>A0A8S0Z921_ARCPL</name>
<dbReference type="GO" id="GO:0005634">
    <property type="term" value="C:nucleus"/>
    <property type="evidence" value="ECO:0007669"/>
    <property type="project" value="TreeGrafter"/>
</dbReference>
<organism evidence="3 4">
    <name type="scientific">Arctia plantaginis</name>
    <name type="common">Wood tiger moth</name>
    <name type="synonym">Phalaena plantaginis</name>
    <dbReference type="NCBI Taxonomy" id="874455"/>
    <lineage>
        <taxon>Eukaryota</taxon>
        <taxon>Metazoa</taxon>
        <taxon>Ecdysozoa</taxon>
        <taxon>Arthropoda</taxon>
        <taxon>Hexapoda</taxon>
        <taxon>Insecta</taxon>
        <taxon>Pterygota</taxon>
        <taxon>Neoptera</taxon>
        <taxon>Endopterygota</taxon>
        <taxon>Lepidoptera</taxon>
        <taxon>Glossata</taxon>
        <taxon>Ditrysia</taxon>
        <taxon>Noctuoidea</taxon>
        <taxon>Erebidae</taxon>
        <taxon>Arctiinae</taxon>
        <taxon>Arctia</taxon>
    </lineage>
</organism>
<sequence length="93" mass="11371">MNEELLISLVQKYRELYDLGDPRYHDEQRRMNIWQEIAKILNETPANCKERWKRIRDDYRRAKKQRLTKSGQAATNIKPIRFEKEQLSLSLYM</sequence>
<evidence type="ECO:0000259" key="2">
    <source>
        <dbReference type="PROSITE" id="PS51029"/>
    </source>
</evidence>
<dbReference type="AlphaFoldDB" id="A0A8S0Z921"/>
<feature type="domain" description="MADF" evidence="2">
    <location>
        <begin position="5"/>
        <end position="88"/>
    </location>
</feature>